<name>A0A5M3T3Z0_LIMPL</name>
<keyword evidence="2" id="KW-1185">Reference proteome</keyword>
<evidence type="ECO:0000313" key="2">
    <source>
        <dbReference type="Proteomes" id="UP000326169"/>
    </source>
</evidence>
<dbReference type="EMBL" id="BIMW01000021">
    <property type="protein sequence ID" value="GCE92516.1"/>
    <property type="molecule type" value="Genomic_DNA"/>
</dbReference>
<accession>A0A5M3T3Z0</accession>
<protein>
    <submittedName>
        <fullName evidence="1">Uncharacterized protein</fullName>
    </submittedName>
</protein>
<evidence type="ECO:0000313" key="1">
    <source>
        <dbReference type="EMBL" id="GCE92516.1"/>
    </source>
</evidence>
<organism evidence="1 2">
    <name type="scientific">Limnospira platensis NIES-46</name>
    <dbReference type="NCBI Taxonomy" id="1236695"/>
    <lineage>
        <taxon>Bacteria</taxon>
        <taxon>Bacillati</taxon>
        <taxon>Cyanobacteriota</taxon>
        <taxon>Cyanophyceae</taxon>
        <taxon>Oscillatoriophycideae</taxon>
        <taxon>Oscillatoriales</taxon>
        <taxon>Sirenicapillariaceae</taxon>
        <taxon>Limnospira</taxon>
    </lineage>
</organism>
<dbReference type="GeneID" id="301685988"/>
<sequence length="342" mass="38666">MTALSVATRTAYQSILGAQAASLTSASIGILYTTPFNQDKKLLTFSDSVQDAAHRAGFYNARTYRSILRTAIFQLVREYQHPLTLPELCDRFADYWREKIPTPENYIATFLPTDLQWLREWDDFLNGDQSKLDPHTALPELLELVKKRLVWEIVTQFGHRGAIGPSWERSGVASVSFNPQFLTAATKTLHQKLSNEIEARRKVSEDRVRELIVGLLHHLRHRGAIVQPVTQGNYISSGGETYLLSKLVYMPGVCPSVPAPKFLVNGAAKTKQFERVISGKNTSSWCEDWAMRVFAPHTLLLKEQLIDILHFTVRDFGGGEVARVSFLRSRSRLGYPHGCDYN</sequence>
<gene>
    <name evidence="1" type="ORF">NIES46_05560</name>
</gene>
<comment type="caution">
    <text evidence="1">The sequence shown here is derived from an EMBL/GenBank/DDBJ whole genome shotgun (WGS) entry which is preliminary data.</text>
</comment>
<dbReference type="Proteomes" id="UP000326169">
    <property type="component" value="Unassembled WGS sequence"/>
</dbReference>
<reference evidence="1 2" key="1">
    <citation type="journal article" date="2019" name="J Genomics">
        <title>The Draft Genome of a Hydrogen-producing Cyanobacterium, Arthrospira platensis NIES-46.</title>
        <authorList>
            <person name="Suzuki S."/>
            <person name="Yamaguchi H."/>
            <person name="Kawachi M."/>
        </authorList>
    </citation>
    <scope>NUCLEOTIDE SEQUENCE [LARGE SCALE GENOMIC DNA]</scope>
    <source>
        <strain evidence="1 2">NIES-46</strain>
    </source>
</reference>
<proteinExistence type="predicted"/>
<dbReference type="RefSeq" id="WP_014274258.1">
    <property type="nucleotide sequence ID" value="NZ_BIMW01000021.1"/>
</dbReference>